<evidence type="ECO:0000313" key="4">
    <source>
        <dbReference type="EMBL" id="KAG9272603.1"/>
    </source>
</evidence>
<feature type="region of interest" description="Disordered" evidence="2">
    <location>
        <begin position="1"/>
        <end position="21"/>
    </location>
</feature>
<name>A0A8T2LLB2_ASTMX</name>
<evidence type="ECO:0000259" key="3">
    <source>
        <dbReference type="Pfam" id="PF12516"/>
    </source>
</evidence>
<dbReference type="Pfam" id="PF12516">
    <property type="entry name" value="DUF3719"/>
    <property type="match status" value="1"/>
</dbReference>
<organism evidence="4 5">
    <name type="scientific">Astyanax mexicanus</name>
    <name type="common">Blind cave fish</name>
    <name type="synonym">Astyanax fasciatus mexicanus</name>
    <dbReference type="NCBI Taxonomy" id="7994"/>
    <lineage>
        <taxon>Eukaryota</taxon>
        <taxon>Metazoa</taxon>
        <taxon>Chordata</taxon>
        <taxon>Craniata</taxon>
        <taxon>Vertebrata</taxon>
        <taxon>Euteleostomi</taxon>
        <taxon>Actinopterygii</taxon>
        <taxon>Neopterygii</taxon>
        <taxon>Teleostei</taxon>
        <taxon>Ostariophysi</taxon>
        <taxon>Characiformes</taxon>
        <taxon>Characoidei</taxon>
        <taxon>Acestrorhamphidae</taxon>
        <taxon>Acestrorhamphinae</taxon>
        <taxon>Astyanax</taxon>
    </lineage>
</organism>
<accession>A0A8T2LLB2</accession>
<proteinExistence type="inferred from homology"/>
<feature type="domain" description="DUF3719" evidence="3">
    <location>
        <begin position="166"/>
        <end position="215"/>
    </location>
</feature>
<dbReference type="AlphaFoldDB" id="A0A8T2LLB2"/>
<protein>
    <submittedName>
        <fullName evidence="4">Protein FAM149A isoform X1</fullName>
    </submittedName>
</protein>
<dbReference type="EMBL" id="JAICCE010000010">
    <property type="protein sequence ID" value="KAG9272603.1"/>
    <property type="molecule type" value="Genomic_DNA"/>
</dbReference>
<dbReference type="InterPro" id="IPR039630">
    <property type="entry name" value="FAM149"/>
</dbReference>
<reference evidence="4 5" key="1">
    <citation type="submission" date="2021-07" db="EMBL/GenBank/DDBJ databases">
        <authorList>
            <person name="Imarazene B."/>
            <person name="Zahm M."/>
            <person name="Klopp C."/>
            <person name="Cabau C."/>
            <person name="Beille S."/>
            <person name="Jouanno E."/>
            <person name="Castinel A."/>
            <person name="Lluch J."/>
            <person name="Gil L."/>
            <person name="Kuchtly C."/>
            <person name="Lopez Roques C."/>
            <person name="Donnadieu C."/>
            <person name="Parrinello H."/>
            <person name="Journot L."/>
            <person name="Du K."/>
            <person name="Schartl M."/>
            <person name="Retaux S."/>
            <person name="Guiguen Y."/>
        </authorList>
    </citation>
    <scope>NUCLEOTIDE SEQUENCE [LARGE SCALE GENOMIC DNA]</scope>
    <source>
        <strain evidence="4">Pach_M1</strain>
        <tissue evidence="4">Testis</tissue>
    </source>
</reference>
<dbReference type="Proteomes" id="UP000752171">
    <property type="component" value="Unassembled WGS sequence"/>
</dbReference>
<evidence type="ECO:0000256" key="1">
    <source>
        <dbReference type="ARBA" id="ARBA00008309"/>
    </source>
</evidence>
<dbReference type="PANTHER" id="PTHR31997">
    <property type="entry name" value="AGAP003710-PA"/>
    <property type="match status" value="1"/>
</dbReference>
<sequence length="680" mass="74468">MQVSVEPVRLPQAGSVSSQQCHGAFSTTYGAKLEKRPAEPQRASPWRRLKIRHPVPATTMSSSRDRDQSLKKKLLKEPDRYICSVPVQLTRSVDRGLSSDQSVSACSSSSAGGVSPVSRLTSCSGSAGCATGFSTEHSSIYSWRYDEFDRVNTRRVRQLFSALDDLLYEGKLSSKSETLQKECEEWNTHSPHLRILGNQLEPQKQEGVQYIHRRATSAGTVLSPPCLDKREDHSELCVEGHRLAPGPWANRLPLSELSFSPIQDEEEVYEVEGRIEEFLAYDGKETENEGVDQRKVSAVASRDGVPPVSPKACIRDAVADELFDDVWRDVVGLLEELLRKHWEKQHSGGLAQGRTLESSSQVLCEPSSQLSSRGHHTSPSRGPNSRSMFLWANSNNVQDSSVFKINLNGVMTIQAKPLQQRQQGFGERSLCDSVDDGSGMLACVKTQGQRGSTALGHKPAVQRTLPRLSGRARPRHNLPVQSTQVLRGTRLSTVAEDLLSSPASAVPNHRLPLIHADSTEQDCTVPPPRQTQLRGRIIRGGVASAMHVASSLPPLREPTLLLESLSRPNTTHTFRSDTPLKSSLTPMDFACNMRIGRGLPLGDFSRTGHGTSMGVTGFSITCSVGNGFSECAMPAKRRTQLLSSTDGEGRNTPLLGSIGPRKALSRFPVPARKKLQVVMP</sequence>
<evidence type="ECO:0000313" key="5">
    <source>
        <dbReference type="Proteomes" id="UP000752171"/>
    </source>
</evidence>
<comment type="similarity">
    <text evidence="1">Belongs to the FAM149 family.</text>
</comment>
<comment type="caution">
    <text evidence="4">The sequence shown here is derived from an EMBL/GenBank/DDBJ whole genome shotgun (WGS) entry which is preliminary data.</text>
</comment>
<dbReference type="OrthoDB" id="2134133at2759"/>
<gene>
    <name evidence="4" type="primary">FAM149A</name>
    <name evidence="4" type="ORF">AMEX_G13618</name>
</gene>
<feature type="compositionally biased region" description="Polar residues" evidence="2">
    <location>
        <begin position="355"/>
        <end position="372"/>
    </location>
</feature>
<evidence type="ECO:0000256" key="2">
    <source>
        <dbReference type="SAM" id="MobiDB-lite"/>
    </source>
</evidence>
<dbReference type="InterPro" id="IPR022194">
    <property type="entry name" value="DUF3719"/>
</dbReference>
<dbReference type="PANTHER" id="PTHR31997:SF2">
    <property type="entry name" value="PROTEIN FAM149A"/>
    <property type="match status" value="1"/>
</dbReference>
<feature type="region of interest" description="Disordered" evidence="2">
    <location>
        <begin position="348"/>
        <end position="387"/>
    </location>
</feature>